<name>A0A8K0EZV8_BRALA</name>
<evidence type="ECO:0000256" key="1">
    <source>
        <dbReference type="SAM" id="MobiDB-lite"/>
    </source>
</evidence>
<feature type="region of interest" description="Disordered" evidence="1">
    <location>
        <begin position="419"/>
        <end position="542"/>
    </location>
</feature>
<feature type="compositionally biased region" description="Low complexity" evidence="1">
    <location>
        <begin position="373"/>
        <end position="383"/>
    </location>
</feature>
<dbReference type="SMART" id="SM00233">
    <property type="entry name" value="PH"/>
    <property type="match status" value="1"/>
</dbReference>
<dbReference type="InterPro" id="IPR050996">
    <property type="entry name" value="Docking_Protein_DOK"/>
</dbReference>
<dbReference type="CDD" id="cd00821">
    <property type="entry name" value="PH"/>
    <property type="match status" value="1"/>
</dbReference>
<dbReference type="PROSITE" id="PS51064">
    <property type="entry name" value="IRS_PTB"/>
    <property type="match status" value="1"/>
</dbReference>
<dbReference type="InterPro" id="IPR011993">
    <property type="entry name" value="PH-like_dom_sf"/>
</dbReference>
<accession>A0A8K0EZV8</accession>
<feature type="region of interest" description="Disordered" evidence="1">
    <location>
        <begin position="239"/>
        <end position="258"/>
    </location>
</feature>
<feature type="compositionally biased region" description="Polar residues" evidence="1">
    <location>
        <begin position="489"/>
        <end position="501"/>
    </location>
</feature>
<dbReference type="EMBL" id="OV696693">
    <property type="protein sequence ID" value="CAH1272153.1"/>
    <property type="molecule type" value="Genomic_DNA"/>
</dbReference>
<dbReference type="InterPro" id="IPR002404">
    <property type="entry name" value="IRS_PTB"/>
</dbReference>
<feature type="region of interest" description="Disordered" evidence="1">
    <location>
        <begin position="317"/>
        <end position="355"/>
    </location>
</feature>
<dbReference type="Gene3D" id="2.30.29.30">
    <property type="entry name" value="Pleckstrin-homology domain (PH domain)/Phosphotyrosine-binding domain (PTB)"/>
    <property type="match status" value="2"/>
</dbReference>
<dbReference type="GO" id="GO:0005737">
    <property type="term" value="C:cytoplasm"/>
    <property type="evidence" value="ECO:0007669"/>
    <property type="project" value="TreeGrafter"/>
</dbReference>
<feature type="domain" description="IRS-type PTB" evidence="3">
    <location>
        <begin position="135"/>
        <end position="241"/>
    </location>
</feature>
<organism evidence="4 5">
    <name type="scientific">Branchiostoma lanceolatum</name>
    <name type="common">Common lancelet</name>
    <name type="synonym">Amphioxus lanceolatum</name>
    <dbReference type="NCBI Taxonomy" id="7740"/>
    <lineage>
        <taxon>Eukaryota</taxon>
        <taxon>Metazoa</taxon>
        <taxon>Chordata</taxon>
        <taxon>Cephalochordata</taxon>
        <taxon>Leptocardii</taxon>
        <taxon>Amphioxiformes</taxon>
        <taxon>Branchiostomatidae</taxon>
        <taxon>Branchiostoma</taxon>
    </lineage>
</organism>
<gene>
    <name evidence="4" type="primary">FRS3</name>
    <name evidence="4" type="ORF">BLAG_LOCUS23875</name>
</gene>
<dbReference type="SMART" id="SM00310">
    <property type="entry name" value="PTBI"/>
    <property type="match status" value="1"/>
</dbReference>
<dbReference type="GO" id="GO:0005068">
    <property type="term" value="F:transmembrane receptor protein tyrosine kinase adaptor activity"/>
    <property type="evidence" value="ECO:0007669"/>
    <property type="project" value="TreeGrafter"/>
</dbReference>
<reference evidence="4" key="1">
    <citation type="submission" date="2022-01" db="EMBL/GenBank/DDBJ databases">
        <authorList>
            <person name="Braso-Vives M."/>
        </authorList>
    </citation>
    <scope>NUCLEOTIDE SEQUENCE</scope>
</reference>
<sequence>MDIIFQGELDKWESMKQEWRRRFCVLKSMSSTGNAFMEFYRVSHCSNRSALIDVRTWQHEDPKAVVNLLINYEVYKVPDPRKRRLLSTWQVRSMDKVIRLSVDNIDNMEKWLFHLDVDIRANMRATSVHVQANECQGVTYVVKPYKDCEELKKLSATGELFLQITSSEITLYHRLSGEEITFWPLTCLRRYSSSSGTFTFECGRKSPCGEGIYTFVSKEYDAIFSVLDEFVKKKVEKLRQDQPPPQYDEIERGESHISAPPSYDTLVHIGAFRKPQETAAADGPPQNYDHAVLTRPPARATEGGGESYDLLTREFGQRTRGPKPLPTAPGEEGAPGAAQGEEPIYDNKNCVPPDEDEALTDLYKHLEEKETMSAAAQGAASPGQPGPPAYKKQQDKSDYQSAIIRKSSVVAESHPAALLGAAGGVPNGAPDKPVNGTVALPPQREQGEQLYDRKLPGQPDTIPGRRVSIETSAPTNPPAVPLHPKGLGKSQSQGDMNTPSTGKDETEKKHKKKPSLAKRLSKLSLYDKGGDKELKEELNPAQ</sequence>
<feature type="compositionally biased region" description="Basic and acidic residues" evidence="1">
    <location>
        <begin position="528"/>
        <end position="542"/>
    </location>
</feature>
<dbReference type="GO" id="GO:0008543">
    <property type="term" value="P:fibroblast growth factor receptor signaling pathway"/>
    <property type="evidence" value="ECO:0007669"/>
    <property type="project" value="TreeGrafter"/>
</dbReference>
<dbReference type="PANTHER" id="PTHR21258:SF55">
    <property type="entry name" value="FI23523P1"/>
    <property type="match status" value="1"/>
</dbReference>
<proteinExistence type="predicted"/>
<dbReference type="OrthoDB" id="6279276at2759"/>
<feature type="domain" description="PH" evidence="2">
    <location>
        <begin position="2"/>
        <end position="120"/>
    </location>
</feature>
<dbReference type="PANTHER" id="PTHR21258">
    <property type="entry name" value="DOCKING PROTEIN RELATED"/>
    <property type="match status" value="1"/>
</dbReference>
<dbReference type="AlphaFoldDB" id="A0A8K0EZV8"/>
<evidence type="ECO:0000313" key="5">
    <source>
        <dbReference type="Proteomes" id="UP000838412"/>
    </source>
</evidence>
<keyword evidence="5" id="KW-1185">Reference proteome</keyword>
<dbReference type="SUPFAM" id="SSF50729">
    <property type="entry name" value="PH domain-like"/>
    <property type="match status" value="2"/>
</dbReference>
<protein>
    <submittedName>
        <fullName evidence="4">FRS3 protein</fullName>
    </submittedName>
</protein>
<evidence type="ECO:0000313" key="4">
    <source>
        <dbReference type="EMBL" id="CAH1272153.1"/>
    </source>
</evidence>
<dbReference type="SMART" id="SM01244">
    <property type="entry name" value="IRS"/>
    <property type="match status" value="1"/>
</dbReference>
<feature type="compositionally biased region" description="Basic residues" evidence="1">
    <location>
        <begin position="509"/>
        <end position="521"/>
    </location>
</feature>
<feature type="region of interest" description="Disordered" evidence="1">
    <location>
        <begin position="368"/>
        <end position="406"/>
    </location>
</feature>
<evidence type="ECO:0000259" key="2">
    <source>
        <dbReference type="PROSITE" id="PS50003"/>
    </source>
</evidence>
<dbReference type="Pfam" id="PF02174">
    <property type="entry name" value="IRS"/>
    <property type="match status" value="1"/>
</dbReference>
<dbReference type="InterPro" id="IPR001849">
    <property type="entry name" value="PH_domain"/>
</dbReference>
<evidence type="ECO:0000259" key="3">
    <source>
        <dbReference type="PROSITE" id="PS51064"/>
    </source>
</evidence>
<dbReference type="GO" id="GO:0005104">
    <property type="term" value="F:fibroblast growth factor receptor binding"/>
    <property type="evidence" value="ECO:0007669"/>
    <property type="project" value="TreeGrafter"/>
</dbReference>
<dbReference type="Proteomes" id="UP000838412">
    <property type="component" value="Chromosome 8"/>
</dbReference>
<dbReference type="PROSITE" id="PS50003">
    <property type="entry name" value="PH_DOMAIN"/>
    <property type="match status" value="1"/>
</dbReference>
<feature type="compositionally biased region" description="Low complexity" evidence="1">
    <location>
        <begin position="328"/>
        <end position="342"/>
    </location>
</feature>
<feature type="compositionally biased region" description="Basic and acidic residues" evidence="1">
    <location>
        <begin position="445"/>
        <end position="455"/>
    </location>
</feature>